<dbReference type="EMBL" id="VSSQ01134042">
    <property type="protein sequence ID" value="MPN59719.1"/>
    <property type="molecule type" value="Genomic_DNA"/>
</dbReference>
<gene>
    <name evidence="1" type="ORF">SDC9_207441</name>
</gene>
<protein>
    <submittedName>
        <fullName evidence="1">Uncharacterized protein</fullName>
    </submittedName>
</protein>
<sequence>MNITYGQKKTIPTENLMKKSFSVITVATIITIKKNIENLLLVLSEPKKT</sequence>
<evidence type="ECO:0000313" key="1">
    <source>
        <dbReference type="EMBL" id="MPN59719.1"/>
    </source>
</evidence>
<dbReference type="AlphaFoldDB" id="A0A645JAG8"/>
<reference evidence="1" key="1">
    <citation type="submission" date="2019-08" db="EMBL/GenBank/DDBJ databases">
        <authorList>
            <person name="Kucharzyk K."/>
            <person name="Murdoch R.W."/>
            <person name="Higgins S."/>
            <person name="Loffler F."/>
        </authorList>
    </citation>
    <scope>NUCLEOTIDE SEQUENCE</scope>
</reference>
<organism evidence="1">
    <name type="scientific">bioreactor metagenome</name>
    <dbReference type="NCBI Taxonomy" id="1076179"/>
    <lineage>
        <taxon>unclassified sequences</taxon>
        <taxon>metagenomes</taxon>
        <taxon>ecological metagenomes</taxon>
    </lineage>
</organism>
<name>A0A645JAG8_9ZZZZ</name>
<comment type="caution">
    <text evidence="1">The sequence shown here is derived from an EMBL/GenBank/DDBJ whole genome shotgun (WGS) entry which is preliminary data.</text>
</comment>
<proteinExistence type="predicted"/>
<accession>A0A645JAG8</accession>